<evidence type="ECO:0000256" key="3">
    <source>
        <dbReference type="SAM" id="MobiDB-lite"/>
    </source>
</evidence>
<sequence>MAPSSVFEQILDFSNRADPYSLYPELRRTPVARQEDGTYLVSGYKEIVALLHDPRISSDRRNLARTPGSEEESTGLPGFISTDPPLHDRLRRLAMRHFGPPHSPHRIENLRPELVLIVRNLIDGVADRTRIDIVDDIAYPFPVTVICRLLGVPREDESRFHVWADAIAESIGPGEADRAERERRRTDAQRELEQYLGGLAEERRKNLGDDLLSGLISYEGPDGAMSPADVAVTGSLLLVAGHETTVNLITNGMLTLLRHPELIHRLRDEPDLVIYTVEELLRYEPPVQFISSRVALEDIDIAGTTIPKGAPIALALAAGSRDPEHVPEPDRFIPDRRYNEHLGFGAGIHYCFGAPLARLEAQIALSELARRLRNPRLVADPPPYRPSAGLRGPRHLLVDVDGVAD</sequence>
<evidence type="ECO:0000313" key="4">
    <source>
        <dbReference type="EMBL" id="GAA4633359.1"/>
    </source>
</evidence>
<dbReference type="PRINTS" id="PR00359">
    <property type="entry name" value="BP450"/>
</dbReference>
<dbReference type="InterPro" id="IPR001128">
    <property type="entry name" value="Cyt_P450"/>
</dbReference>
<dbReference type="RefSeq" id="WP_345436362.1">
    <property type="nucleotide sequence ID" value="NZ_BAABHK010000012.1"/>
</dbReference>
<dbReference type="SUPFAM" id="SSF48264">
    <property type="entry name" value="Cytochrome P450"/>
    <property type="match status" value="1"/>
</dbReference>
<keyword evidence="2" id="KW-0479">Metal-binding</keyword>
<gene>
    <name evidence="4" type="ORF">GCM10023196_070570</name>
</gene>
<dbReference type="PANTHER" id="PTHR46696:SF1">
    <property type="entry name" value="CYTOCHROME P450 YJIB-RELATED"/>
    <property type="match status" value="1"/>
</dbReference>
<accession>A0ABP8UJS5</accession>
<dbReference type="InterPro" id="IPR002397">
    <property type="entry name" value="Cyt_P450_B"/>
</dbReference>
<name>A0ABP8UJS5_9ACTN</name>
<evidence type="ECO:0000256" key="1">
    <source>
        <dbReference type="ARBA" id="ARBA00010617"/>
    </source>
</evidence>
<keyword evidence="2" id="KW-0560">Oxidoreductase</keyword>
<comment type="similarity">
    <text evidence="1 2">Belongs to the cytochrome P450 family.</text>
</comment>
<protein>
    <submittedName>
        <fullName evidence="4">Cytochrome P450</fullName>
    </submittedName>
</protein>
<proteinExistence type="inferred from homology"/>
<evidence type="ECO:0000313" key="5">
    <source>
        <dbReference type="Proteomes" id="UP001501442"/>
    </source>
</evidence>
<evidence type="ECO:0000256" key="2">
    <source>
        <dbReference type="RuleBase" id="RU000461"/>
    </source>
</evidence>
<dbReference type="CDD" id="cd20625">
    <property type="entry name" value="CYP164-like"/>
    <property type="match status" value="1"/>
</dbReference>
<dbReference type="PROSITE" id="PS00086">
    <property type="entry name" value="CYTOCHROME_P450"/>
    <property type="match status" value="1"/>
</dbReference>
<feature type="region of interest" description="Disordered" evidence="3">
    <location>
        <begin position="59"/>
        <end position="81"/>
    </location>
</feature>
<reference evidence="5" key="1">
    <citation type="journal article" date="2019" name="Int. J. Syst. Evol. Microbiol.">
        <title>The Global Catalogue of Microorganisms (GCM) 10K type strain sequencing project: providing services to taxonomists for standard genome sequencing and annotation.</title>
        <authorList>
            <consortium name="The Broad Institute Genomics Platform"/>
            <consortium name="The Broad Institute Genome Sequencing Center for Infectious Disease"/>
            <person name="Wu L."/>
            <person name="Ma J."/>
        </authorList>
    </citation>
    <scope>NUCLEOTIDE SEQUENCE [LARGE SCALE GENOMIC DNA]</scope>
    <source>
        <strain evidence="5">JCM 17939</strain>
    </source>
</reference>
<dbReference type="Gene3D" id="1.10.630.10">
    <property type="entry name" value="Cytochrome P450"/>
    <property type="match status" value="1"/>
</dbReference>
<dbReference type="PANTHER" id="PTHR46696">
    <property type="entry name" value="P450, PUTATIVE (EUROFUNG)-RELATED"/>
    <property type="match status" value="1"/>
</dbReference>
<keyword evidence="2" id="KW-0408">Iron</keyword>
<keyword evidence="2" id="KW-0349">Heme</keyword>
<dbReference type="Pfam" id="PF00067">
    <property type="entry name" value="p450"/>
    <property type="match status" value="1"/>
</dbReference>
<keyword evidence="2" id="KW-0503">Monooxygenase</keyword>
<organism evidence="4 5">
    <name type="scientific">Actinoallomurus vinaceus</name>
    <dbReference type="NCBI Taxonomy" id="1080074"/>
    <lineage>
        <taxon>Bacteria</taxon>
        <taxon>Bacillati</taxon>
        <taxon>Actinomycetota</taxon>
        <taxon>Actinomycetes</taxon>
        <taxon>Streptosporangiales</taxon>
        <taxon>Thermomonosporaceae</taxon>
        <taxon>Actinoallomurus</taxon>
    </lineage>
</organism>
<dbReference type="EMBL" id="BAABHK010000012">
    <property type="protein sequence ID" value="GAA4633359.1"/>
    <property type="molecule type" value="Genomic_DNA"/>
</dbReference>
<dbReference type="Proteomes" id="UP001501442">
    <property type="component" value="Unassembled WGS sequence"/>
</dbReference>
<dbReference type="InterPro" id="IPR017972">
    <property type="entry name" value="Cyt_P450_CS"/>
</dbReference>
<dbReference type="PRINTS" id="PR00385">
    <property type="entry name" value="P450"/>
</dbReference>
<dbReference type="InterPro" id="IPR036396">
    <property type="entry name" value="Cyt_P450_sf"/>
</dbReference>
<keyword evidence="5" id="KW-1185">Reference proteome</keyword>
<comment type="caution">
    <text evidence="4">The sequence shown here is derived from an EMBL/GenBank/DDBJ whole genome shotgun (WGS) entry which is preliminary data.</text>
</comment>